<protein>
    <submittedName>
        <fullName evidence="1">Uncharacterized protein</fullName>
    </submittedName>
</protein>
<evidence type="ECO:0000313" key="1">
    <source>
        <dbReference type="EMBL" id="MPN40511.1"/>
    </source>
</evidence>
<dbReference type="AlphaFoldDB" id="A0A645HN78"/>
<organism evidence="1">
    <name type="scientific">bioreactor metagenome</name>
    <dbReference type="NCBI Taxonomy" id="1076179"/>
    <lineage>
        <taxon>unclassified sequences</taxon>
        <taxon>metagenomes</taxon>
        <taxon>ecological metagenomes</taxon>
    </lineage>
</organism>
<dbReference type="EMBL" id="VSSQ01096968">
    <property type="protein sequence ID" value="MPN40511.1"/>
    <property type="molecule type" value="Genomic_DNA"/>
</dbReference>
<proteinExistence type="predicted"/>
<name>A0A645HN78_9ZZZZ</name>
<accession>A0A645HN78</accession>
<gene>
    <name evidence="1" type="ORF">SDC9_188049</name>
</gene>
<reference evidence="1" key="1">
    <citation type="submission" date="2019-08" db="EMBL/GenBank/DDBJ databases">
        <authorList>
            <person name="Kucharzyk K."/>
            <person name="Murdoch R.W."/>
            <person name="Higgins S."/>
            <person name="Loffler F."/>
        </authorList>
    </citation>
    <scope>NUCLEOTIDE SEQUENCE</scope>
</reference>
<comment type="caution">
    <text evidence="1">The sequence shown here is derived from an EMBL/GenBank/DDBJ whole genome shotgun (WGS) entry which is preliminary data.</text>
</comment>
<sequence length="101" mass="11998">MWDSVRKGEEKWIFPYQEEADIVFNSALHYELPFFRTIAYDILRAVPKDDPNYIRCARLLKILHYMLPVDLSVMDEIPPLSILREFLGGNTLYLKHEPLEE</sequence>